<feature type="domain" description="Myb-like" evidence="8">
    <location>
        <begin position="480"/>
        <end position="526"/>
    </location>
</feature>
<dbReference type="Pfam" id="PF00249">
    <property type="entry name" value="Myb_DNA-binding"/>
    <property type="match status" value="1"/>
</dbReference>
<dbReference type="InterPro" id="IPR017930">
    <property type="entry name" value="Myb_dom"/>
</dbReference>
<evidence type="ECO:0000256" key="3">
    <source>
        <dbReference type="ARBA" id="ARBA00006106"/>
    </source>
</evidence>
<evidence type="ECO:0000313" key="12">
    <source>
        <dbReference type="Proteomes" id="UP001059596"/>
    </source>
</evidence>
<dbReference type="PROSITE" id="PS50090">
    <property type="entry name" value="MYB_LIKE"/>
    <property type="match status" value="1"/>
</dbReference>
<feature type="compositionally biased region" description="Low complexity" evidence="7">
    <location>
        <begin position="153"/>
        <end position="164"/>
    </location>
</feature>
<evidence type="ECO:0000256" key="7">
    <source>
        <dbReference type="SAM" id="MobiDB-lite"/>
    </source>
</evidence>
<gene>
    <name evidence="11" type="ORF">M5D96_001508</name>
</gene>
<dbReference type="Pfam" id="PF22941">
    <property type="entry name" value="TADA2A-like_3rd"/>
    <property type="match status" value="1"/>
</dbReference>
<feature type="region of interest" description="Disordered" evidence="7">
    <location>
        <begin position="290"/>
        <end position="332"/>
    </location>
</feature>
<dbReference type="PROSITE" id="PS51294">
    <property type="entry name" value="HTH_MYB"/>
    <property type="match status" value="1"/>
</dbReference>
<keyword evidence="5" id="KW-0833">Ubl conjugation pathway</keyword>
<evidence type="ECO:0000256" key="6">
    <source>
        <dbReference type="ARBA" id="ARBA00023242"/>
    </source>
</evidence>
<dbReference type="InterPro" id="IPR017884">
    <property type="entry name" value="SANT_dom"/>
</dbReference>
<evidence type="ECO:0000256" key="2">
    <source>
        <dbReference type="ARBA" id="ARBA00004496"/>
    </source>
</evidence>
<evidence type="ECO:0000256" key="5">
    <source>
        <dbReference type="ARBA" id="ARBA00022786"/>
    </source>
</evidence>
<evidence type="ECO:0008006" key="13">
    <source>
        <dbReference type="Google" id="ProtNLM"/>
    </source>
</evidence>
<feature type="domain" description="SANT" evidence="9">
    <location>
        <begin position="478"/>
        <end position="530"/>
    </location>
</feature>
<dbReference type="CDD" id="cd00167">
    <property type="entry name" value="SANT"/>
    <property type="match status" value="1"/>
</dbReference>
<proteinExistence type="inferred from homology"/>
<dbReference type="CDD" id="cd14367">
    <property type="entry name" value="CUE_CUED2"/>
    <property type="match status" value="1"/>
</dbReference>
<dbReference type="PANTHER" id="PTHR12493:SF0">
    <property type="entry name" value="CUE DOMAIN-CONTAINING PROTEIN 2"/>
    <property type="match status" value="1"/>
</dbReference>
<dbReference type="PANTHER" id="PTHR12493">
    <property type="entry name" value="CUE DOMAIN CONTAINING 2"/>
    <property type="match status" value="1"/>
</dbReference>
<comment type="caution">
    <text evidence="11">The sequence shown here is derived from an EMBL/GenBank/DDBJ whole genome shotgun (WGS) entry which is preliminary data.</text>
</comment>
<evidence type="ECO:0000313" key="11">
    <source>
        <dbReference type="EMBL" id="KAI8045328.1"/>
    </source>
</evidence>
<dbReference type="PROSITE" id="PS51293">
    <property type="entry name" value="SANT"/>
    <property type="match status" value="1"/>
</dbReference>
<organism evidence="11 12">
    <name type="scientific">Drosophila gunungcola</name>
    <name type="common">fruit fly</name>
    <dbReference type="NCBI Taxonomy" id="103775"/>
    <lineage>
        <taxon>Eukaryota</taxon>
        <taxon>Metazoa</taxon>
        <taxon>Ecdysozoa</taxon>
        <taxon>Arthropoda</taxon>
        <taxon>Hexapoda</taxon>
        <taxon>Insecta</taxon>
        <taxon>Pterygota</taxon>
        <taxon>Neoptera</taxon>
        <taxon>Endopterygota</taxon>
        <taxon>Diptera</taxon>
        <taxon>Brachycera</taxon>
        <taxon>Muscomorpha</taxon>
        <taxon>Ephydroidea</taxon>
        <taxon>Drosophilidae</taxon>
        <taxon>Drosophila</taxon>
        <taxon>Sophophora</taxon>
    </lineage>
</organism>
<dbReference type="EMBL" id="JAMKOV010000001">
    <property type="protein sequence ID" value="KAI8045328.1"/>
    <property type="molecule type" value="Genomic_DNA"/>
</dbReference>
<evidence type="ECO:0000256" key="1">
    <source>
        <dbReference type="ARBA" id="ARBA00004123"/>
    </source>
</evidence>
<reference evidence="11" key="1">
    <citation type="journal article" date="2023" name="Genome Biol. Evol.">
        <title>Long-read-based Genome Assembly of Drosophila gunungcola Reveals Fewer Chemosensory Genes in Flower-breeding Species.</title>
        <authorList>
            <person name="Negi A."/>
            <person name="Liao B.Y."/>
            <person name="Yeh S.D."/>
        </authorList>
    </citation>
    <scope>NUCLEOTIDE SEQUENCE</scope>
    <source>
        <strain evidence="11">Sukarami</strain>
    </source>
</reference>
<evidence type="ECO:0000256" key="4">
    <source>
        <dbReference type="ARBA" id="ARBA00022490"/>
    </source>
</evidence>
<dbReference type="Proteomes" id="UP001059596">
    <property type="component" value="Chromosome 3R"/>
</dbReference>
<dbReference type="InterPro" id="IPR055141">
    <property type="entry name" value="TADA2A_B-like_dom"/>
</dbReference>
<keyword evidence="6" id="KW-0539">Nucleus</keyword>
<dbReference type="GO" id="GO:0005634">
    <property type="term" value="C:nucleus"/>
    <property type="evidence" value="ECO:0007669"/>
    <property type="project" value="UniProtKB-SubCell"/>
</dbReference>
<dbReference type="SUPFAM" id="SSF46689">
    <property type="entry name" value="Homeodomain-like"/>
    <property type="match status" value="1"/>
</dbReference>
<dbReference type="InterPro" id="IPR001005">
    <property type="entry name" value="SANT/Myb"/>
</dbReference>
<comment type="similarity">
    <text evidence="3">Belongs to the CUEDC2 family.</text>
</comment>
<comment type="subcellular location">
    <subcellularLocation>
        <location evidence="2">Cytoplasm</location>
    </subcellularLocation>
    <subcellularLocation>
        <location evidence="1">Nucleus</location>
    </subcellularLocation>
</comment>
<keyword evidence="12" id="KW-1185">Reference proteome</keyword>
<feature type="domain" description="HTH myb-type" evidence="10">
    <location>
        <begin position="475"/>
        <end position="527"/>
    </location>
</feature>
<evidence type="ECO:0000259" key="8">
    <source>
        <dbReference type="PROSITE" id="PS50090"/>
    </source>
</evidence>
<dbReference type="AlphaFoldDB" id="A0A9P9YYR8"/>
<sequence length="777" mass="88675">MTNLEKQHEMVKRSLVQFISGHIPGADFSVVDEIVLSYIISILEEASQDPCFDVEGFVEMMGAYFEEFPTIDQGIICDWIYKLANELTEMEKSQGDHDNINLSFNSLSLSSIIPESKLRARNSSTSEKDELSSNSSSSGGGGNNKRSQHLSETSDGGSTDSSSSTCDYFLDETEVLQEMFPDSAIAEIKHCIAISKGDIDSATQILLHRQETNQCITDKSHTTYIKKNVVVDDNELKNRIIARYSYVDKNATQREYKPVVPKMEPRKLVRYRDNKIVSLKGERYTEIKRDEDAELKKPKKQIQPNLSAPTTPISASGSSCSSAGSSSSHPVNGQSLCNQMHIVGLTATKRHFSTHPNSILVIPAKLSQRLDASQHDDDDEVREFRYKDEPPSTANRFPYPAHPPWWPPAYESRCREQGARMDLDLDPNPNPYPLPVVDYDDWGRACACFAAGAEIGAHQNNHAYQFMDTGTSILSVFRGKGAWTAREEIRLLDAIEQYGFGNWEDISKHIETKSAEDAKEEYVNKFVNGTIGRATWTPAQTQRPRLIDHTGDDDAGPLGTNALATLPPLDINSDEAMQLGYMPNRDSFEREYDPTAEQLISNISLNSEDTEVDVMLKLAHVDIYTRRLRERARRKRMVRDYQLVSNFFRNRNYALHQGLTKEQREFRDRFRVYAQFYTCNEYERLMGSLEREKELRIRQAELYRYRYNGLTKIKDCIHFEQHAANATHRSTGPYGHGKTRNVKRRRGKFKFNRTKKHAPHRRPDLLRRIIAQQKLLG</sequence>
<dbReference type="InterPro" id="IPR009057">
    <property type="entry name" value="Homeodomain-like_sf"/>
</dbReference>
<keyword evidence="4" id="KW-0963">Cytoplasm</keyword>
<name>A0A9P9YYR8_9MUSC</name>
<dbReference type="GO" id="GO:0005737">
    <property type="term" value="C:cytoplasm"/>
    <property type="evidence" value="ECO:0007669"/>
    <property type="project" value="UniProtKB-SubCell"/>
</dbReference>
<accession>A0A9P9YYR8</accession>
<protein>
    <recommendedName>
        <fullName evidence="13">SANT domain-containing protein</fullName>
    </recommendedName>
</protein>
<feature type="compositionally biased region" description="Polar residues" evidence="7">
    <location>
        <begin position="302"/>
        <end position="313"/>
    </location>
</feature>
<dbReference type="InterPro" id="IPR039805">
    <property type="entry name" value="CUE_CUED2"/>
</dbReference>
<dbReference type="SMART" id="SM00717">
    <property type="entry name" value="SANT"/>
    <property type="match status" value="1"/>
</dbReference>
<evidence type="ECO:0000259" key="9">
    <source>
        <dbReference type="PROSITE" id="PS51293"/>
    </source>
</evidence>
<feature type="region of interest" description="Disordered" evidence="7">
    <location>
        <begin position="119"/>
        <end position="164"/>
    </location>
</feature>
<dbReference type="Gene3D" id="1.10.10.60">
    <property type="entry name" value="Homeodomain-like"/>
    <property type="match status" value="1"/>
</dbReference>
<evidence type="ECO:0000259" key="10">
    <source>
        <dbReference type="PROSITE" id="PS51294"/>
    </source>
</evidence>
<feature type="compositionally biased region" description="Low complexity" evidence="7">
    <location>
        <begin position="314"/>
        <end position="328"/>
    </location>
</feature>